<dbReference type="CDD" id="cd01992">
    <property type="entry name" value="TilS_N"/>
    <property type="match status" value="1"/>
</dbReference>
<dbReference type="EMBL" id="CP009910">
    <property type="protein sequence ID" value="AJA90564.1"/>
    <property type="molecule type" value="Genomic_DNA"/>
</dbReference>
<organism evidence="8 9">
    <name type="scientific">Borreliella chilensis</name>
    <dbReference type="NCBI Taxonomy" id="1245910"/>
    <lineage>
        <taxon>Bacteria</taxon>
        <taxon>Pseudomonadati</taxon>
        <taxon>Spirochaetota</taxon>
        <taxon>Spirochaetia</taxon>
        <taxon>Spirochaetales</taxon>
        <taxon>Borreliaceae</taxon>
        <taxon>Borreliella</taxon>
    </lineage>
</organism>
<dbReference type="PANTHER" id="PTHR43033:SF1">
    <property type="entry name" value="TRNA(ILE)-LYSIDINE SYNTHASE-RELATED"/>
    <property type="match status" value="1"/>
</dbReference>
<dbReference type="GO" id="GO:0005737">
    <property type="term" value="C:cytoplasm"/>
    <property type="evidence" value="ECO:0007669"/>
    <property type="project" value="UniProtKB-SubCell"/>
</dbReference>
<comment type="catalytic activity">
    <reaction evidence="5 6">
        <text>cytidine(34) in tRNA(Ile2) + L-lysine + ATP = lysidine(34) in tRNA(Ile2) + AMP + diphosphate + H(+)</text>
        <dbReference type="Rhea" id="RHEA:43744"/>
        <dbReference type="Rhea" id="RHEA-COMP:10625"/>
        <dbReference type="Rhea" id="RHEA-COMP:10670"/>
        <dbReference type="ChEBI" id="CHEBI:15378"/>
        <dbReference type="ChEBI" id="CHEBI:30616"/>
        <dbReference type="ChEBI" id="CHEBI:32551"/>
        <dbReference type="ChEBI" id="CHEBI:33019"/>
        <dbReference type="ChEBI" id="CHEBI:82748"/>
        <dbReference type="ChEBI" id="CHEBI:83665"/>
        <dbReference type="ChEBI" id="CHEBI:456215"/>
        <dbReference type="EC" id="6.3.4.19"/>
    </reaction>
</comment>
<dbReference type="GO" id="GO:0005524">
    <property type="term" value="F:ATP binding"/>
    <property type="evidence" value="ECO:0007669"/>
    <property type="project" value="UniProtKB-UniRule"/>
</dbReference>
<keyword evidence="3 6" id="KW-0547">Nucleotide-binding</keyword>
<evidence type="ECO:0000256" key="4">
    <source>
        <dbReference type="ARBA" id="ARBA00022840"/>
    </source>
</evidence>
<keyword evidence="9" id="KW-1185">Reference proteome</keyword>
<dbReference type="Gene3D" id="3.40.50.620">
    <property type="entry name" value="HUPs"/>
    <property type="match status" value="1"/>
</dbReference>
<dbReference type="InterPro" id="IPR014729">
    <property type="entry name" value="Rossmann-like_a/b/a_fold"/>
</dbReference>
<dbReference type="Proteomes" id="UP000030940">
    <property type="component" value="Chromosome"/>
</dbReference>
<dbReference type="PANTHER" id="PTHR43033">
    <property type="entry name" value="TRNA(ILE)-LYSIDINE SYNTHASE-RELATED"/>
    <property type="match status" value="1"/>
</dbReference>
<protein>
    <recommendedName>
        <fullName evidence="6">tRNA(Ile)-lysidine synthase</fullName>
        <ecNumber evidence="6">6.3.4.19</ecNumber>
    </recommendedName>
    <alternativeName>
        <fullName evidence="6">tRNA(Ile)-2-lysyl-cytidine synthase</fullName>
    </alternativeName>
    <alternativeName>
        <fullName evidence="6">tRNA(Ile)-lysidine synthetase</fullName>
    </alternativeName>
</protein>
<evidence type="ECO:0000256" key="5">
    <source>
        <dbReference type="ARBA" id="ARBA00048539"/>
    </source>
</evidence>
<dbReference type="InterPro" id="IPR012795">
    <property type="entry name" value="tRNA_Ile_lys_synt_N"/>
</dbReference>
<dbReference type="EC" id="6.3.4.19" evidence="6"/>
<comment type="domain">
    <text evidence="6">The N-terminal region contains the highly conserved SGGXDS motif, predicted to be a P-loop motif involved in ATP binding.</text>
</comment>
<evidence type="ECO:0000256" key="2">
    <source>
        <dbReference type="ARBA" id="ARBA00022694"/>
    </source>
</evidence>
<keyword evidence="1 6" id="KW-0436">Ligase</keyword>
<comment type="subcellular location">
    <subcellularLocation>
        <location evidence="6">Cytoplasm</location>
    </subcellularLocation>
</comment>
<keyword evidence="4 6" id="KW-0067">ATP-binding</keyword>
<reference evidence="8 9" key="1">
    <citation type="journal article" date="2015" name="Genome Announc.">
        <title>Genome Sequence of Borrelia chilensis VA1, a South American Member of the Lyme Borreliosis Group.</title>
        <authorList>
            <person name="Huang W."/>
            <person name="Ojaimi C."/>
            <person name="Fallon J.T."/>
            <person name="Travisany D."/>
            <person name="Maass A."/>
            <person name="Ivanova L."/>
            <person name="Tomova A."/>
            <person name="Gonzalez-Acuna D."/>
            <person name="Godfrey H.P."/>
            <person name="Cabello F.C."/>
        </authorList>
    </citation>
    <scope>NUCLEOTIDE SEQUENCE [LARGE SCALE GENOMIC DNA]</scope>
    <source>
        <strain evidence="8 9">VA1</strain>
    </source>
</reference>
<dbReference type="HOGENOM" id="CLU_050646_0_0_12"/>
<proteinExistence type="inferred from homology"/>
<dbReference type="HAMAP" id="MF_01161">
    <property type="entry name" value="tRNA_Ile_lys_synt"/>
    <property type="match status" value="1"/>
</dbReference>
<dbReference type="KEGG" id="bchi:OY14_03955"/>
<dbReference type="Pfam" id="PF01171">
    <property type="entry name" value="ATP_bind_3"/>
    <property type="match status" value="1"/>
</dbReference>
<name>A0A0A7UWK3_9SPIR</name>
<dbReference type="SUPFAM" id="SSF52402">
    <property type="entry name" value="Adenine nucleotide alpha hydrolases-like"/>
    <property type="match status" value="1"/>
</dbReference>
<dbReference type="InterPro" id="IPR012094">
    <property type="entry name" value="tRNA_Ile_lys_synt"/>
</dbReference>
<evidence type="ECO:0000256" key="6">
    <source>
        <dbReference type="HAMAP-Rule" id="MF_01161"/>
    </source>
</evidence>
<dbReference type="GO" id="GO:0032267">
    <property type="term" value="F:tRNA(Ile)-lysidine synthase activity"/>
    <property type="evidence" value="ECO:0007669"/>
    <property type="project" value="UniProtKB-EC"/>
</dbReference>
<feature type="binding site" evidence="6">
    <location>
        <begin position="31"/>
        <end position="36"/>
    </location>
    <ligand>
        <name>ATP</name>
        <dbReference type="ChEBI" id="CHEBI:30616"/>
    </ligand>
</feature>
<accession>A0A0A7UWK3</accession>
<evidence type="ECO:0000313" key="9">
    <source>
        <dbReference type="Proteomes" id="UP000030940"/>
    </source>
</evidence>
<evidence type="ECO:0000313" key="8">
    <source>
        <dbReference type="EMBL" id="AJA90564.1"/>
    </source>
</evidence>
<dbReference type="NCBIfam" id="TIGR02432">
    <property type="entry name" value="lysidine_TilS_N"/>
    <property type="match status" value="1"/>
</dbReference>
<feature type="domain" description="tRNA(Ile)-lysidine/2-thiocytidine synthase N-terminal" evidence="7">
    <location>
        <begin position="26"/>
        <end position="206"/>
    </location>
</feature>
<keyword evidence="2 6" id="KW-0819">tRNA processing</keyword>
<dbReference type="GO" id="GO:0006400">
    <property type="term" value="P:tRNA modification"/>
    <property type="evidence" value="ECO:0007669"/>
    <property type="project" value="UniProtKB-UniRule"/>
</dbReference>
<keyword evidence="6" id="KW-0963">Cytoplasm</keyword>
<dbReference type="InterPro" id="IPR011063">
    <property type="entry name" value="TilS/TtcA_N"/>
</dbReference>
<dbReference type="STRING" id="1245910.OY14_03955"/>
<gene>
    <name evidence="6" type="primary">tilS</name>
    <name evidence="8" type="ORF">OY14_03955</name>
</gene>
<comment type="similarity">
    <text evidence="6">Belongs to the tRNA(Ile)-lysidine synthase family.</text>
</comment>
<evidence type="ECO:0000259" key="7">
    <source>
        <dbReference type="Pfam" id="PF01171"/>
    </source>
</evidence>
<comment type="function">
    <text evidence="6">Ligates lysine onto the cytidine present at position 34 of the AUA codon-specific tRNA(Ile) that contains the anticodon CAU, in an ATP-dependent manner. Cytidine is converted to lysidine, thus changing the amino acid specificity of the tRNA from methionine to isoleucine.</text>
</comment>
<evidence type="ECO:0000256" key="1">
    <source>
        <dbReference type="ARBA" id="ARBA00022598"/>
    </source>
</evidence>
<evidence type="ECO:0000256" key="3">
    <source>
        <dbReference type="ARBA" id="ARBA00022741"/>
    </source>
</evidence>
<sequence length="440" mass="51858">MYFLDDNIQIKIDKFYKKNSLNKSRVVVAFSGGADSTTLLLNLKHYLNNNVIAFYFAHFIRSADEQNQEIEHVNRFCSLYDIALQIKNCDIDIKSESVRLRMSIEELARRHRYNALENALKENDASYIALAHNENDQFETIIMRFFQGSFLDGLAGIPSVNKNIIRPLLEVSRQEIENFLSLNNVKFFIDSTNVQNLYLRNKVRNNLLPSVKKIFKGYEKCLRRISEFSKEFADYFEKDEFFPVEKGKYYYSFDLKTFLDFPKYLVFRLIFKILNSEGIIAKVSYKALNELFKVEIDKKKNNVLLKTNEFFLEKRHNKINLIFKRDEEFYKPFDFILEVGKWYSLSLGKILLKCLECNAASVSKLKCCSYKFRYKFFKDKLKAKKFFSKFIRCNPIYLMLLALDDRLVGIIDLNTLNLVWSEKSILKKISISLIGGLLKE</sequence>
<dbReference type="AlphaFoldDB" id="A0A0A7UWK3"/>